<accession>A0A4U8Z7J8</accession>
<evidence type="ECO:0008006" key="4">
    <source>
        <dbReference type="Google" id="ProtNLM"/>
    </source>
</evidence>
<evidence type="ECO:0000313" key="2">
    <source>
        <dbReference type="EMBL" id="VFU17572.1"/>
    </source>
</evidence>
<dbReference type="InterPro" id="IPR013762">
    <property type="entry name" value="Integrase-like_cat_sf"/>
</dbReference>
<keyword evidence="2" id="KW-0614">Plasmid</keyword>
<geneLocation type="plasmid" evidence="2 3">
    <name>3</name>
</geneLocation>
<dbReference type="KEGG" id="mtun:MTUNDRAET4_0111.2"/>
<evidence type="ECO:0000313" key="3">
    <source>
        <dbReference type="Proteomes" id="UP000294360"/>
    </source>
</evidence>
<dbReference type="GO" id="GO:0003677">
    <property type="term" value="F:DNA binding"/>
    <property type="evidence" value="ECO:0007669"/>
    <property type="project" value="InterPro"/>
</dbReference>
<keyword evidence="1" id="KW-0233">DNA recombination</keyword>
<gene>
    <name evidence="2" type="ORF">MTUNDRAET4_0111</name>
</gene>
<dbReference type="InterPro" id="IPR011010">
    <property type="entry name" value="DNA_brk_join_enz"/>
</dbReference>
<dbReference type="SUPFAM" id="SSF56349">
    <property type="entry name" value="DNA breaking-rejoining enzymes"/>
    <property type="match status" value="1"/>
</dbReference>
<dbReference type="GO" id="GO:0006310">
    <property type="term" value="P:DNA recombination"/>
    <property type="evidence" value="ECO:0007669"/>
    <property type="project" value="UniProtKB-KW"/>
</dbReference>
<name>A0A4U8Z7J8_METTU</name>
<dbReference type="Proteomes" id="UP000294360">
    <property type="component" value="Plasmid 3"/>
</dbReference>
<sequence length="607" mass="66681">MRSKRVRLDRRLTVGPSAELPAESSVVVSFNDEWGNVAQVFDLAALGLSAEITTVLADAFFMHYAASAVETRKGCWKALRAFGRFVAEDGGIAFPADLGTEAIGRYLVWLDRQRSPNGEPWSTSTRNSRFVHIKMMLAWAMRNRADRLPAQMDFPDNPFSGRHKTPVPRRLSAPHLKTILRACYEEIDAAWARFTEGQAVLAGMPDASASGRGAELEALVQYLLRQGEGIMPLQQAAAKLGETRGSSNRLGGTRILAQYLHLTVDTLVPFFLAIAIQTAANPDSLRLIRRDCMAAHPLDGHRVVIDWAKPRAGAMIRRAQRRSFDRRRHRAAPNLIDSVLAMTAPLAAHAPPSERDRLFLIRGNRPSGIKAIGSQTLSTGIRRFIARANRRIEAWNDAHPDGLRAPLPKFVPVLFRGSVATEHYHATGGDSRAAQAVLNHARADTTDLYVRGPETERFQEATVARLQQLMVAWFTGGQSAHDPVGMEATMAVNVLGKNATAFGHICGNPLVGVAPGSSPGRLCPWFGACLSCPGLVIPIDAEHLARALQAKRKLESARDRIDPHRWQLVYAPSHQILTESILPDFPEELHPAAERIIPSLPSLPDLE</sequence>
<reference evidence="2 3" key="1">
    <citation type="submission" date="2019-03" db="EMBL/GenBank/DDBJ databases">
        <authorList>
            <person name="Kox A.R. M."/>
        </authorList>
    </citation>
    <scope>NUCLEOTIDE SEQUENCE [LARGE SCALE GENOMIC DNA]</scope>
    <source>
        <strain evidence="2">MTUNDRAET4 annotated genome</strain>
        <plasmid evidence="3">3</plasmid>
    </source>
</reference>
<dbReference type="EMBL" id="LR536452">
    <property type="protein sequence ID" value="VFU17572.1"/>
    <property type="molecule type" value="Genomic_DNA"/>
</dbReference>
<proteinExistence type="predicted"/>
<organism evidence="2 3">
    <name type="scientific">Methylocella tundrae</name>
    <dbReference type="NCBI Taxonomy" id="227605"/>
    <lineage>
        <taxon>Bacteria</taxon>
        <taxon>Pseudomonadati</taxon>
        <taxon>Pseudomonadota</taxon>
        <taxon>Alphaproteobacteria</taxon>
        <taxon>Hyphomicrobiales</taxon>
        <taxon>Beijerinckiaceae</taxon>
        <taxon>Methylocella</taxon>
    </lineage>
</organism>
<dbReference type="GO" id="GO:0015074">
    <property type="term" value="P:DNA integration"/>
    <property type="evidence" value="ECO:0007669"/>
    <property type="project" value="InterPro"/>
</dbReference>
<evidence type="ECO:0000256" key="1">
    <source>
        <dbReference type="ARBA" id="ARBA00023172"/>
    </source>
</evidence>
<dbReference type="Gene3D" id="1.10.443.10">
    <property type="entry name" value="Intergrase catalytic core"/>
    <property type="match status" value="1"/>
</dbReference>
<dbReference type="AlphaFoldDB" id="A0A4U8Z7J8"/>
<protein>
    <recommendedName>
        <fullName evidence="4">Core-binding (CB) domain-containing protein</fullName>
    </recommendedName>
</protein>
<dbReference type="OrthoDB" id="7395781at2"/>